<gene>
    <name evidence="4" type="ORF">COV74_02715</name>
</gene>
<sequence length="155" mass="16611">MLNFRAERCNRVSRGAGFTLIELTIIIVIIGVLAAAAIPRYLDLTNEAKLNATKGILGNMRAAIMMQRVDNIIKTGQDRFPSLADIQDNPFQTGCTVLETGDLPDNPFSTGSDPDGVVSTTGRPVPTGTDGAWAYDPRTGGFYANTKSGNGEELF</sequence>
<dbReference type="InterPro" id="IPR000983">
    <property type="entry name" value="Bac_GSPG_pilin"/>
</dbReference>
<feature type="transmembrane region" description="Helical" evidence="3">
    <location>
        <begin position="20"/>
        <end position="42"/>
    </location>
</feature>
<dbReference type="EMBL" id="PCVY01000023">
    <property type="protein sequence ID" value="PIQ86954.1"/>
    <property type="molecule type" value="Genomic_DNA"/>
</dbReference>
<evidence type="ECO:0000256" key="1">
    <source>
        <dbReference type="ARBA" id="ARBA00022481"/>
    </source>
</evidence>
<dbReference type="PRINTS" id="PR00813">
    <property type="entry name" value="BCTERIALGSPG"/>
</dbReference>
<comment type="caution">
    <text evidence="4">The sequence shown here is derived from an EMBL/GenBank/DDBJ whole genome shotgun (WGS) entry which is preliminary data.</text>
</comment>
<dbReference type="GO" id="GO:0015628">
    <property type="term" value="P:protein secretion by the type II secretion system"/>
    <property type="evidence" value="ECO:0007669"/>
    <property type="project" value="InterPro"/>
</dbReference>
<feature type="region of interest" description="Disordered" evidence="2">
    <location>
        <begin position="102"/>
        <end position="132"/>
    </location>
</feature>
<evidence type="ECO:0008006" key="6">
    <source>
        <dbReference type="Google" id="ProtNLM"/>
    </source>
</evidence>
<dbReference type="PROSITE" id="PS00409">
    <property type="entry name" value="PROKAR_NTER_METHYL"/>
    <property type="match status" value="1"/>
</dbReference>
<accession>A0A2H0LTF5</accession>
<dbReference type="SUPFAM" id="SSF54523">
    <property type="entry name" value="Pili subunits"/>
    <property type="match status" value="1"/>
</dbReference>
<evidence type="ECO:0000313" key="5">
    <source>
        <dbReference type="Proteomes" id="UP000230859"/>
    </source>
</evidence>
<dbReference type="Pfam" id="PF07963">
    <property type="entry name" value="N_methyl"/>
    <property type="match status" value="1"/>
</dbReference>
<dbReference type="InterPro" id="IPR012902">
    <property type="entry name" value="N_methyl_site"/>
</dbReference>
<evidence type="ECO:0000256" key="3">
    <source>
        <dbReference type="SAM" id="Phobius"/>
    </source>
</evidence>
<dbReference type="Gene3D" id="3.30.700.10">
    <property type="entry name" value="Glycoprotein, Type 4 Pilin"/>
    <property type="match status" value="1"/>
</dbReference>
<keyword evidence="3" id="KW-1133">Transmembrane helix</keyword>
<evidence type="ECO:0000256" key="2">
    <source>
        <dbReference type="SAM" id="MobiDB-lite"/>
    </source>
</evidence>
<proteinExistence type="predicted"/>
<organism evidence="4 5">
    <name type="scientific">Candidatus Abzuiibacterium crystallinum</name>
    <dbReference type="NCBI Taxonomy" id="1974748"/>
    <lineage>
        <taxon>Bacteria</taxon>
        <taxon>Pseudomonadati</taxon>
        <taxon>Candidatus Omnitrophota</taxon>
        <taxon>Candidatus Abzuiibacterium</taxon>
    </lineage>
</organism>
<name>A0A2H0LTF5_9BACT</name>
<reference evidence="4 5" key="1">
    <citation type="submission" date="2017-09" db="EMBL/GenBank/DDBJ databases">
        <title>Depth-based differentiation of microbial function through sediment-hosted aquifers and enrichment of novel symbionts in the deep terrestrial subsurface.</title>
        <authorList>
            <person name="Probst A.J."/>
            <person name="Ladd B."/>
            <person name="Jarett J.K."/>
            <person name="Geller-Mcgrath D.E."/>
            <person name="Sieber C.M."/>
            <person name="Emerson J.B."/>
            <person name="Anantharaman K."/>
            <person name="Thomas B.C."/>
            <person name="Malmstrom R."/>
            <person name="Stieglmeier M."/>
            <person name="Klingl A."/>
            <person name="Woyke T."/>
            <person name="Ryan C.M."/>
            <person name="Banfield J.F."/>
        </authorList>
    </citation>
    <scope>NUCLEOTIDE SEQUENCE [LARGE SCALE GENOMIC DNA]</scope>
    <source>
        <strain evidence="4">CG11_big_fil_rev_8_21_14_0_20_45_26</strain>
    </source>
</reference>
<dbReference type="InterPro" id="IPR045584">
    <property type="entry name" value="Pilin-like"/>
</dbReference>
<protein>
    <recommendedName>
        <fullName evidence="6">General secretion pathway protein GspG</fullName>
    </recommendedName>
</protein>
<keyword evidence="3" id="KW-0812">Transmembrane</keyword>
<evidence type="ECO:0000313" key="4">
    <source>
        <dbReference type="EMBL" id="PIQ86954.1"/>
    </source>
</evidence>
<dbReference type="GO" id="GO:0015627">
    <property type="term" value="C:type II protein secretion system complex"/>
    <property type="evidence" value="ECO:0007669"/>
    <property type="project" value="InterPro"/>
</dbReference>
<keyword evidence="1" id="KW-0488">Methylation</keyword>
<feature type="compositionally biased region" description="Polar residues" evidence="2">
    <location>
        <begin position="107"/>
        <end position="122"/>
    </location>
</feature>
<keyword evidence="3" id="KW-0472">Membrane</keyword>
<dbReference type="AlphaFoldDB" id="A0A2H0LTF5"/>
<dbReference type="Proteomes" id="UP000230859">
    <property type="component" value="Unassembled WGS sequence"/>
</dbReference>